<dbReference type="EMBL" id="RDPI01000019">
    <property type="protein sequence ID" value="MBF4374564.1"/>
    <property type="molecule type" value="Genomic_DNA"/>
</dbReference>
<name>A0A7U6J3M7_VIBAN</name>
<evidence type="ECO:0000313" key="4">
    <source>
        <dbReference type="Proteomes" id="UP000256923"/>
    </source>
</evidence>
<protein>
    <submittedName>
        <fullName evidence="2">Uncharacterized protein</fullName>
    </submittedName>
</protein>
<evidence type="ECO:0000256" key="1">
    <source>
        <dbReference type="SAM" id="Phobius"/>
    </source>
</evidence>
<reference evidence="2 4" key="1">
    <citation type="submission" date="2018-12" db="EMBL/GenBank/DDBJ databases">
        <title>Characterization and Draft Genome of Vibrio anguillarum J360 Marine Pathogen Isolated from an Outbreak in Lumpfish (Cyclopterus lumpus).</title>
        <authorList>
            <person name="Vasquez J.I."/>
            <person name="Cao T."/>
            <person name="Chakraborty S."/>
            <person name="Gnanagobal H."/>
            <person name="Wescot J."/>
            <person name="Boyce D."/>
            <person name="Santander J."/>
        </authorList>
    </citation>
    <scope>NUCLEOTIDE SEQUENCE [LARGE SCALE GENOMIC DNA]</scope>
    <source>
        <strain evidence="2 4">J360</strain>
    </source>
</reference>
<dbReference type="Proteomes" id="UP000256923">
    <property type="component" value="Chromosome 1"/>
</dbReference>
<reference evidence="3 5" key="2">
    <citation type="journal article" date="2021" name="PeerJ">
        <title>Analysis of 44 Vibrio anguillarum genomes reveals high genetic diversity.</title>
        <authorList>
            <person name="Hansen M.J."/>
            <person name="Dalsgaard I."/>
        </authorList>
    </citation>
    <scope>NUCLEOTIDE SEQUENCE [LARGE SCALE GENOMIC DNA]</scope>
    <source>
        <strain evidence="3 5">040915-1/1B</strain>
    </source>
</reference>
<organism evidence="2 4">
    <name type="scientific">Vibrio anguillarum</name>
    <name type="common">Listonella anguillarum</name>
    <dbReference type="NCBI Taxonomy" id="55601"/>
    <lineage>
        <taxon>Bacteria</taxon>
        <taxon>Pseudomonadati</taxon>
        <taxon>Pseudomonadota</taxon>
        <taxon>Gammaproteobacteria</taxon>
        <taxon>Vibrionales</taxon>
        <taxon>Vibrionaceae</taxon>
        <taxon>Vibrio</taxon>
    </lineage>
</organism>
<evidence type="ECO:0000313" key="3">
    <source>
        <dbReference type="EMBL" id="MBF4374564.1"/>
    </source>
</evidence>
<evidence type="ECO:0000313" key="5">
    <source>
        <dbReference type="Proteomes" id="UP000726136"/>
    </source>
</evidence>
<proteinExistence type="predicted"/>
<keyword evidence="5" id="KW-1185">Reference proteome</keyword>
<feature type="transmembrane region" description="Helical" evidence="1">
    <location>
        <begin position="64"/>
        <end position="84"/>
    </location>
</feature>
<keyword evidence="1" id="KW-0812">Transmembrane</keyword>
<dbReference type="RefSeq" id="WP_116285118.1">
    <property type="nucleotide sequence ID" value="NZ_CP034672.1"/>
</dbReference>
<keyword evidence="1" id="KW-1133">Transmembrane helix</keyword>
<sequence>MIKSLLLYLLADTRPELIAIALGNRTRTDMVTLCFFKNFGWWLCLSFISSMLNFFVYGQPHLKISFSLTAFVLLRFILMSFILFRDGKQIITNTAFFET</sequence>
<accession>A0A7U6J3M7</accession>
<evidence type="ECO:0000313" key="2">
    <source>
        <dbReference type="EMBL" id="AZS26283.1"/>
    </source>
</evidence>
<keyword evidence="1" id="KW-0472">Membrane</keyword>
<dbReference type="Proteomes" id="UP000726136">
    <property type="component" value="Unassembled WGS sequence"/>
</dbReference>
<gene>
    <name evidence="2" type="ORF">DYL72_15350</name>
    <name evidence="3" type="ORF">EAY46_15950</name>
</gene>
<feature type="transmembrane region" description="Helical" evidence="1">
    <location>
        <begin position="39"/>
        <end position="57"/>
    </location>
</feature>
<dbReference type="EMBL" id="CP034672">
    <property type="protein sequence ID" value="AZS26283.1"/>
    <property type="molecule type" value="Genomic_DNA"/>
</dbReference>
<dbReference type="AlphaFoldDB" id="A0A7U6J3M7"/>